<dbReference type="InterPro" id="IPR011528">
    <property type="entry name" value="NERD"/>
</dbReference>
<dbReference type="Gene3D" id="1.10.510.10">
    <property type="entry name" value="Transferase(Phosphotransferase) domain 1"/>
    <property type="match status" value="1"/>
</dbReference>
<dbReference type="GO" id="GO:0004672">
    <property type="term" value="F:protein kinase activity"/>
    <property type="evidence" value="ECO:0007669"/>
    <property type="project" value="InterPro"/>
</dbReference>
<dbReference type="Proteomes" id="UP000015455">
    <property type="component" value="Unassembled WGS sequence"/>
</dbReference>
<dbReference type="InterPro" id="IPR045055">
    <property type="entry name" value="DNA2/NAM7-like"/>
</dbReference>
<dbReference type="EMBL" id="ATJV01000085">
    <property type="protein sequence ID" value="EPZ14355.1"/>
    <property type="molecule type" value="Genomic_DNA"/>
</dbReference>
<evidence type="ECO:0000313" key="4">
    <source>
        <dbReference type="Proteomes" id="UP000015455"/>
    </source>
</evidence>
<proteinExistence type="predicted"/>
<dbReference type="eggNOG" id="COG0210">
    <property type="taxonomic scope" value="Bacteria"/>
</dbReference>
<dbReference type="Pfam" id="PF08378">
    <property type="entry name" value="NERD"/>
    <property type="match status" value="1"/>
</dbReference>
<dbReference type="PROSITE" id="PS50965">
    <property type="entry name" value="NERD"/>
    <property type="match status" value="1"/>
</dbReference>
<dbReference type="GO" id="GO:0004386">
    <property type="term" value="F:helicase activity"/>
    <property type="evidence" value="ECO:0007669"/>
    <property type="project" value="InterPro"/>
</dbReference>
<dbReference type="PANTHER" id="PTHR10887:SF495">
    <property type="entry name" value="HELICASE SENATAXIN ISOFORM X1-RELATED"/>
    <property type="match status" value="1"/>
</dbReference>
<accession>S9ZAP9</accession>
<dbReference type="eggNOG" id="COG0515">
    <property type="taxonomic scope" value="Bacteria"/>
</dbReference>
<sequence length="1392" mass="157865">MKIFVLPKTGIQESEKYAIGRIEKTLPKEWRGYASLEVIEKGRLAREIDLVLLLPDRILIVELKRWHGQIKSEDGYWYRRKPNQKHFERMDVSPVKKNFEKARILKTFVERSIKGGHAVLVDSRVVLCGNSPSPILTEEEKPSVLQLDDFLEIGDPKTYKRLLELPIEFRNRPRTFNPLDHLNEFELLFKGSPELIRAREFSWQNYVVDGAPTFKHPDSLYFEYRSVNRDDPNARALLRRWDFSQLGTSAPTQSDWVNIALREPRVFSYVKDKTDMLDGVLLQPIGTLAADEVTIDHCELFDLPAKQKRLFDFVEAYRDKLPLSDRVSLTKVLISKFAELHRLGVAHRDIGDHCVWLERPDSVRLSGFVASHFPQMETVGTLKEQVSSITEKLPEDFFEDKFATPFHRDVYLLGVMAHILIYGVPPDRDDGLSIWVPKENEIASGKLDDWFERSMKWETSGRWANAEEMLDALNEVDFSDGEPVISLATFEYFKAQTKPRDYEELDDPVEKGNLEVFKGERDANQCQVKFWFGATPDASKPDFNQTLLRFLEKARAIQVNPSEWLPRVLDVGIVPKKGLLYVREWLDLPTLNEWAFATKTLEDRIGLSMSLIDGIERLHSIDLPHGDLHPENVLVRPAGEGRAFPSAVFIDTPDFKDGTVDVVTTAYVPANYERVSLLERDRYAITLIIGGILGCTSADMGDGELPIPSVYEALAENVKAEPAILTLVPLKEALKNALEPPLPEREALVVTISRTPSGFMPGPMRSDNGVYYVEKGYEDAQHDRYLIIGPGLQLTLSVSIDDAAIKRIGIKEITHDLFQRKTTRGIQFEGNIFLTSGPGDDACTLVSALQQIPALAARIHEQTKNVWLAPDVDAEIHKERTEISTASIWRHLIEAEFDSQPEVLITGPSRPHPKREDAYLIPFRSDVTIEYAADEKVEVLKEIEGGEYRRVGFLEHRHSTPDELAIVPHGFSRQFPIDSRYLLRSKAERSSYERRYEAVERILSGRSVIANLVSYFERATSNHQVIKHPEPTDADLEDYDVYEDGKKVFSLNDDQKAAFKRIVSSGPVCLLQGPPGTGKTSFIGAFLDYVIHKQGTKSVLLVSQSHEATNNALEGALRLAARRNADIDVVRVGEDGTLSDAIRHVGVTSLQESYRERFRSEFKHRIVSLSSRLRLNREFVEAFAQAFIHMDRLAQDVVLLENELATSVGTEEAGTLKQRLYARRELLHSHALVALTPEEIALSEDVVEDTKEALTRKFGVRSPAAVNKLHQLIKISQEWVDVLGSQGGNFSEFLAKTRTIVAGTCVGVGRWNLGVSRNSYDWVVIDEAARATPSELAVSMQVGKRILLVGDHFQLPPLYKDELRKEMGQRPCRYTQLTPSHRVAPVWWRRHP</sequence>
<dbReference type="InterPro" id="IPR027417">
    <property type="entry name" value="P-loop_NTPase"/>
</dbReference>
<dbReference type="InterPro" id="IPR041677">
    <property type="entry name" value="DNA2/NAM7_AAA_11"/>
</dbReference>
<dbReference type="eggNOG" id="COG1112">
    <property type="taxonomic scope" value="Bacteria"/>
</dbReference>
<feature type="domain" description="Protein kinase" evidence="1">
    <location>
        <begin position="182"/>
        <end position="485"/>
    </location>
</feature>
<dbReference type="PANTHER" id="PTHR10887">
    <property type="entry name" value="DNA2/NAM7 HELICASE FAMILY"/>
    <property type="match status" value="1"/>
</dbReference>
<name>S9ZAP9_9RHOO</name>
<dbReference type="SUPFAM" id="SSF52540">
    <property type="entry name" value="P-loop containing nucleoside triphosphate hydrolases"/>
    <property type="match status" value="1"/>
</dbReference>
<reference evidence="3 4" key="1">
    <citation type="submission" date="2013-06" db="EMBL/GenBank/DDBJ databases">
        <title>Draft genome sequence of Thauera terpenica.</title>
        <authorList>
            <person name="Liu B."/>
            <person name="Frostegard A.H."/>
            <person name="Shapleigh J.P."/>
        </authorList>
    </citation>
    <scope>NUCLEOTIDE SEQUENCE [LARGE SCALE GENOMIC DNA]</scope>
    <source>
        <strain evidence="3 4">58Eu</strain>
    </source>
</reference>
<evidence type="ECO:0000313" key="3">
    <source>
        <dbReference type="EMBL" id="EPZ14355.1"/>
    </source>
</evidence>
<organism evidence="3 4">
    <name type="scientific">Thauera terpenica 58Eu</name>
    <dbReference type="NCBI Taxonomy" id="1348657"/>
    <lineage>
        <taxon>Bacteria</taxon>
        <taxon>Pseudomonadati</taxon>
        <taxon>Pseudomonadota</taxon>
        <taxon>Betaproteobacteria</taxon>
        <taxon>Rhodocyclales</taxon>
        <taxon>Zoogloeaceae</taxon>
        <taxon>Thauera</taxon>
    </lineage>
</organism>
<gene>
    <name evidence="3" type="ORF">M622_18745</name>
</gene>
<dbReference type="STRING" id="1348657.M622_18745"/>
<dbReference type="InterPro" id="IPR000719">
    <property type="entry name" value="Prot_kinase_dom"/>
</dbReference>
<dbReference type="PATRIC" id="fig|1348657.5.peg.3161"/>
<dbReference type="Gene3D" id="3.40.50.300">
    <property type="entry name" value="P-loop containing nucleotide triphosphate hydrolases"/>
    <property type="match status" value="1"/>
</dbReference>
<comment type="caution">
    <text evidence="3">The sequence shown here is derived from an EMBL/GenBank/DDBJ whole genome shotgun (WGS) entry which is preliminary data.</text>
</comment>
<dbReference type="PROSITE" id="PS50011">
    <property type="entry name" value="PROTEIN_KINASE_DOM"/>
    <property type="match status" value="1"/>
</dbReference>
<protein>
    <recommendedName>
        <fullName evidence="5">NERD domain-containing protein</fullName>
    </recommendedName>
</protein>
<keyword evidence="4" id="KW-1185">Reference proteome</keyword>
<dbReference type="SUPFAM" id="SSF56112">
    <property type="entry name" value="Protein kinase-like (PK-like)"/>
    <property type="match status" value="2"/>
</dbReference>
<evidence type="ECO:0000259" key="2">
    <source>
        <dbReference type="PROSITE" id="PS50965"/>
    </source>
</evidence>
<dbReference type="OrthoDB" id="9757917at2"/>
<evidence type="ECO:0008006" key="5">
    <source>
        <dbReference type="Google" id="ProtNLM"/>
    </source>
</evidence>
<evidence type="ECO:0000259" key="1">
    <source>
        <dbReference type="PROSITE" id="PS50011"/>
    </source>
</evidence>
<dbReference type="GO" id="GO:0005524">
    <property type="term" value="F:ATP binding"/>
    <property type="evidence" value="ECO:0007669"/>
    <property type="project" value="InterPro"/>
</dbReference>
<feature type="domain" description="NERD" evidence="2">
    <location>
        <begin position="10"/>
        <end position="128"/>
    </location>
</feature>
<dbReference type="InterPro" id="IPR011009">
    <property type="entry name" value="Kinase-like_dom_sf"/>
</dbReference>
<dbReference type="Pfam" id="PF13086">
    <property type="entry name" value="AAA_11"/>
    <property type="match status" value="1"/>
</dbReference>